<evidence type="ECO:0000313" key="3">
    <source>
        <dbReference type="EMBL" id="EIJ87998.1"/>
    </source>
</evidence>
<organism evidence="3 4">
    <name type="scientific">Nematocida parisii (strain ERTm3)</name>
    <name type="common">Nematode killer fungus</name>
    <dbReference type="NCBI Taxonomy" id="935791"/>
    <lineage>
        <taxon>Eukaryota</taxon>
        <taxon>Fungi</taxon>
        <taxon>Fungi incertae sedis</taxon>
        <taxon>Microsporidia</taxon>
        <taxon>Nematocida</taxon>
    </lineage>
</organism>
<dbReference type="HOGENOM" id="CLU_098733_0_0_1"/>
<dbReference type="Gene3D" id="3.40.50.410">
    <property type="entry name" value="von Willebrand factor, type A domain"/>
    <property type="match status" value="1"/>
</dbReference>
<dbReference type="GO" id="GO:0043161">
    <property type="term" value="P:proteasome-mediated ubiquitin-dependent protein catabolic process"/>
    <property type="evidence" value="ECO:0007669"/>
    <property type="project" value="TreeGrafter"/>
</dbReference>
<keyword evidence="1" id="KW-0472">Membrane</keyword>
<protein>
    <recommendedName>
        <fullName evidence="2">VWFA domain-containing protein</fullName>
    </recommendedName>
</protein>
<accession>I3EFK1</accession>
<keyword evidence="4" id="KW-1185">Reference proteome</keyword>
<gene>
    <name evidence="3" type="ORF">NEQG_02070</name>
</gene>
<dbReference type="InterPro" id="IPR036465">
    <property type="entry name" value="vWFA_dom_sf"/>
</dbReference>
<dbReference type="SUPFAM" id="SSF53300">
    <property type="entry name" value="vWA-like"/>
    <property type="match status" value="1"/>
</dbReference>
<dbReference type="GO" id="GO:0008540">
    <property type="term" value="C:proteasome regulatory particle, base subcomplex"/>
    <property type="evidence" value="ECO:0007669"/>
    <property type="project" value="TreeGrafter"/>
</dbReference>
<sequence>MFCICGAILQWFSSFWEGVFFPMYFYGIVFICLFICRAMKSDLMVILDNSLYSINKDYTKERLQCQLDVVKNITEQRLNESAESTVGVMTLGRSKTIKIVSPTSNKNTIYSYLHSIQRDEDIHGGNAMLISRMALKYRTNPRQSILLFLGSPIDDDNLMLTIESIEETLSNNIFVGVVLFGEALEHYTLFKSAITESTDFSCIPIEPNQSFMEGVSTALKETVEEIDPELELAIRRSLEDASTPNQ</sequence>
<dbReference type="InterPro" id="IPR002035">
    <property type="entry name" value="VWF_A"/>
</dbReference>
<evidence type="ECO:0000256" key="1">
    <source>
        <dbReference type="SAM" id="Phobius"/>
    </source>
</evidence>
<dbReference type="OMA" id="QNQDYLP"/>
<evidence type="ECO:0000313" key="4">
    <source>
        <dbReference type="Proteomes" id="UP000002872"/>
    </source>
</evidence>
<dbReference type="EMBL" id="GL870880">
    <property type="protein sequence ID" value="EIJ87998.1"/>
    <property type="molecule type" value="Genomic_DNA"/>
</dbReference>
<feature type="domain" description="VWFA" evidence="2">
    <location>
        <begin position="43"/>
        <end position="149"/>
    </location>
</feature>
<dbReference type="STRING" id="935791.I3EFK1"/>
<dbReference type="Pfam" id="PF13519">
    <property type="entry name" value="VWA_2"/>
    <property type="match status" value="1"/>
</dbReference>
<dbReference type="InParanoid" id="I3EFK1"/>
<dbReference type="Proteomes" id="UP000002872">
    <property type="component" value="Unassembled WGS sequence"/>
</dbReference>
<dbReference type="PANTHER" id="PTHR10223">
    <property type="entry name" value="26S PROTEASOME NON-ATPASE REGULATORY SUBUNIT 4"/>
    <property type="match status" value="1"/>
</dbReference>
<dbReference type="OrthoDB" id="1731724at2759"/>
<dbReference type="PANTHER" id="PTHR10223:SF0">
    <property type="entry name" value="26S PROTEASOME NON-ATPASE REGULATORY SUBUNIT 4"/>
    <property type="match status" value="1"/>
</dbReference>
<dbReference type="InterPro" id="IPR027040">
    <property type="entry name" value="PSMD4"/>
</dbReference>
<dbReference type="VEuPathDB" id="MicrosporidiaDB:NEQG_02070"/>
<name>I3EFK1_NEMP3</name>
<dbReference type="GO" id="GO:0031593">
    <property type="term" value="F:polyubiquitin modification-dependent protein binding"/>
    <property type="evidence" value="ECO:0007669"/>
    <property type="project" value="TreeGrafter"/>
</dbReference>
<evidence type="ECO:0000259" key="2">
    <source>
        <dbReference type="Pfam" id="PF13519"/>
    </source>
</evidence>
<dbReference type="GO" id="GO:0005634">
    <property type="term" value="C:nucleus"/>
    <property type="evidence" value="ECO:0007669"/>
    <property type="project" value="TreeGrafter"/>
</dbReference>
<dbReference type="AlphaFoldDB" id="I3EFK1"/>
<dbReference type="FunCoup" id="I3EFK1">
    <property type="interactions" value="230"/>
</dbReference>
<keyword evidence="1" id="KW-0812">Transmembrane</keyword>
<keyword evidence="1" id="KW-1133">Transmembrane helix</keyword>
<proteinExistence type="predicted"/>
<feature type="transmembrane region" description="Helical" evidence="1">
    <location>
        <begin position="19"/>
        <end position="36"/>
    </location>
</feature>
<dbReference type="GO" id="GO:0005829">
    <property type="term" value="C:cytosol"/>
    <property type="evidence" value="ECO:0007669"/>
    <property type="project" value="TreeGrafter"/>
</dbReference>
<reference evidence="3" key="1">
    <citation type="submission" date="2011-01" db="EMBL/GenBank/DDBJ databases">
        <title>The Genome Sequence of Nematocida parisii strain ERTm3.</title>
        <authorList>
            <consortium name="The Broad Institute Genome Sequencing Platform"/>
            <consortium name="The Broad Institute Genome Sequencing Center for Infectious Disease"/>
            <person name="Cuomo C."/>
            <person name="Troemel E."/>
            <person name="Young S.K."/>
            <person name="Zeng Q."/>
            <person name="Gargeya S."/>
            <person name="Fitzgerald M."/>
            <person name="Haas B."/>
            <person name="Abouelleil A."/>
            <person name="Alvarado L."/>
            <person name="Arachchi H.M."/>
            <person name="Berlin A."/>
            <person name="Chapman S.B."/>
            <person name="Gearin G."/>
            <person name="Goldberg J."/>
            <person name="Griggs A."/>
            <person name="Gujja S."/>
            <person name="Hansen M."/>
            <person name="Heiman D."/>
            <person name="Howarth C."/>
            <person name="Larimer J."/>
            <person name="Lui A."/>
            <person name="MacDonald P.J.P."/>
            <person name="McCowen C."/>
            <person name="Montmayeur A."/>
            <person name="Murphy C."/>
            <person name="Neiman D."/>
            <person name="Pearson M."/>
            <person name="Priest M."/>
            <person name="Roberts A."/>
            <person name="Saif S."/>
            <person name="Shea T."/>
            <person name="Sisk P."/>
            <person name="Stolte C."/>
            <person name="Sykes S."/>
            <person name="Wortman J."/>
            <person name="Nusbaum C."/>
            <person name="Birren B."/>
        </authorList>
    </citation>
    <scope>NUCLEOTIDE SEQUENCE</scope>
    <source>
        <strain evidence="3">ERTm3</strain>
    </source>
</reference>